<keyword evidence="4" id="KW-1185">Reference proteome</keyword>
<dbReference type="Proteomes" id="UP000319812">
    <property type="component" value="Unassembled WGS sequence"/>
</dbReference>
<gene>
    <name evidence="3" type="ORF">HHA01_27300</name>
</gene>
<evidence type="ECO:0000259" key="2">
    <source>
        <dbReference type="SMART" id="SM00867"/>
    </source>
</evidence>
<dbReference type="AlphaFoldDB" id="A0A4Y4F373"/>
<dbReference type="Gene3D" id="2.40.128.110">
    <property type="entry name" value="Lipid/polyisoprenoid-binding, YceI-like"/>
    <property type="match status" value="1"/>
</dbReference>
<dbReference type="InterPro" id="IPR036761">
    <property type="entry name" value="TTHA0802/YceI-like_sf"/>
</dbReference>
<proteinExistence type="predicted"/>
<dbReference type="InterPro" id="IPR007372">
    <property type="entry name" value="Lipid/polyisoprenoid-bd_YceI"/>
</dbReference>
<reference evidence="3 4" key="1">
    <citation type="submission" date="2019-06" db="EMBL/GenBank/DDBJ databases">
        <title>Whole genome shotgun sequence of Halomonas halmophila NBRC 15537.</title>
        <authorList>
            <person name="Hosoyama A."/>
            <person name="Uohara A."/>
            <person name="Ohji S."/>
            <person name="Ichikawa N."/>
        </authorList>
    </citation>
    <scope>NUCLEOTIDE SEQUENCE [LARGE SCALE GENOMIC DNA]</scope>
    <source>
        <strain evidence="3 4">NBRC 15537</strain>
    </source>
</reference>
<protein>
    <submittedName>
        <fullName evidence="3">Polyisoprenoid-binding protein</fullName>
    </submittedName>
</protein>
<organism evidence="3 4">
    <name type="scientific">Halomonas halmophila</name>
    <dbReference type="NCBI Taxonomy" id="252"/>
    <lineage>
        <taxon>Bacteria</taxon>
        <taxon>Pseudomonadati</taxon>
        <taxon>Pseudomonadota</taxon>
        <taxon>Gammaproteobacteria</taxon>
        <taxon>Oceanospirillales</taxon>
        <taxon>Halomonadaceae</taxon>
        <taxon>Halomonas</taxon>
    </lineage>
</organism>
<dbReference type="SMART" id="SM00867">
    <property type="entry name" value="YceI"/>
    <property type="match status" value="1"/>
</dbReference>
<evidence type="ECO:0000313" key="3">
    <source>
        <dbReference type="EMBL" id="GED23753.1"/>
    </source>
</evidence>
<dbReference type="PANTHER" id="PTHR34406">
    <property type="entry name" value="PROTEIN YCEI"/>
    <property type="match status" value="1"/>
</dbReference>
<name>A0A4Y4F373_9GAMM</name>
<dbReference type="PANTHER" id="PTHR34406:SF1">
    <property type="entry name" value="PROTEIN YCEI"/>
    <property type="match status" value="1"/>
</dbReference>
<dbReference type="Pfam" id="PF04264">
    <property type="entry name" value="YceI"/>
    <property type="match status" value="1"/>
</dbReference>
<dbReference type="SUPFAM" id="SSF101874">
    <property type="entry name" value="YceI-like"/>
    <property type="match status" value="1"/>
</dbReference>
<feature type="domain" description="Lipid/polyisoprenoid-binding YceI-like" evidence="2">
    <location>
        <begin position="37"/>
        <end position="204"/>
    </location>
</feature>
<evidence type="ECO:0000256" key="1">
    <source>
        <dbReference type="SAM" id="SignalP"/>
    </source>
</evidence>
<keyword evidence="1" id="KW-0732">Signal</keyword>
<evidence type="ECO:0000313" key="4">
    <source>
        <dbReference type="Proteomes" id="UP000319812"/>
    </source>
</evidence>
<feature type="signal peptide" evidence="1">
    <location>
        <begin position="1"/>
        <end position="32"/>
    </location>
</feature>
<dbReference type="RefSeq" id="WP_218023815.1">
    <property type="nucleotide sequence ID" value="NZ_BJOC01000048.1"/>
</dbReference>
<feature type="chain" id="PRO_5021204451" evidence="1">
    <location>
        <begin position="33"/>
        <end position="209"/>
    </location>
</feature>
<dbReference type="EMBL" id="BJOC01000048">
    <property type="protein sequence ID" value="GED23753.1"/>
    <property type="molecule type" value="Genomic_DNA"/>
</dbReference>
<comment type="caution">
    <text evidence="3">The sequence shown here is derived from an EMBL/GenBank/DDBJ whole genome shotgun (WGS) entry which is preliminary data.</text>
</comment>
<sequence length="209" mass="23210">MHHPQWQRTHGLQGMLAACSLAILLAIPTTSAAEPRTYRIDPDHFAVSFSVAHAGYADVIGQFLEASGEFVYDEARQELMSGSATIQAASVFTNHERRDEHVRNSDFLDTERFPSIEFVADTLTDIEGQRGRLSGDLTLLGETHPVTLEVTLNKAARYPFGHEQHTLGISATTTLERSQWGMDYAVDNGLVGDEVDIRLEFEAIRQPPE</sequence>
<accession>A0A4Y4F373</accession>